<dbReference type="InterPro" id="IPR001296">
    <property type="entry name" value="Glyco_trans_1"/>
</dbReference>
<dbReference type="EMBL" id="BOPH01000117">
    <property type="protein sequence ID" value="GIJ73503.1"/>
    <property type="molecule type" value="Genomic_DNA"/>
</dbReference>
<gene>
    <name evidence="5" type="ORF">Voc01_084200</name>
</gene>
<sequence>MHIALVSEHASPLAALGGVDAGGQNIHVAELAAELVRCGHRVTVYTRRDAPDLPDRVTARPGFAVVHVPAGPADHVPKDDLLPYMGGFGAWLAERWAAASERPDVVHAHFWMSGLAALTAARRTDLPVTLTYHALGSVKRRHHGTRDTSPPDRVGYERMLGNRVDRVVAQCRDEVEELTRMGVARRQIAVVPSGVDSGLFTPEGQAVARTCPRVLTAGRLVPRKGFQDVIRAMRWVPDAECVIVGGPPGRPVAEDPFGRRLVEVARLAGVADRIRMVGAVPRAELPRWYRSADLMVTAPWYEPFGLTPLEAMAAGVPVVASAVGGLLDTVVDGITGELVPPRDPAHLGRTLRRLLADRERRLGMSAAATDRARSRYGWPRAAEQLTAVYRSVAGAMSGAVA</sequence>
<keyword evidence="6" id="KW-1185">Reference proteome</keyword>
<dbReference type="InterPro" id="IPR050194">
    <property type="entry name" value="Glycosyltransferase_grp1"/>
</dbReference>
<evidence type="ECO:0000313" key="5">
    <source>
        <dbReference type="EMBL" id="GIJ73503.1"/>
    </source>
</evidence>
<dbReference type="Pfam" id="PF00534">
    <property type="entry name" value="Glycos_transf_1"/>
    <property type="match status" value="1"/>
</dbReference>
<feature type="domain" description="Glycosyltransferase subfamily 4-like N-terminal" evidence="4">
    <location>
        <begin position="22"/>
        <end position="196"/>
    </location>
</feature>
<keyword evidence="1" id="KW-0328">Glycosyltransferase</keyword>
<dbReference type="Gene3D" id="3.40.50.2000">
    <property type="entry name" value="Glycogen Phosphorylase B"/>
    <property type="match status" value="2"/>
</dbReference>
<comment type="caution">
    <text evidence="5">The sequence shown here is derived from an EMBL/GenBank/DDBJ whole genome shotgun (WGS) entry which is preliminary data.</text>
</comment>
<protein>
    <submittedName>
        <fullName evidence="5">Glycosyl transferase</fullName>
    </submittedName>
</protein>
<organism evidence="5 6">
    <name type="scientific">Virgisporangium ochraceum</name>
    <dbReference type="NCBI Taxonomy" id="65505"/>
    <lineage>
        <taxon>Bacteria</taxon>
        <taxon>Bacillati</taxon>
        <taxon>Actinomycetota</taxon>
        <taxon>Actinomycetes</taxon>
        <taxon>Micromonosporales</taxon>
        <taxon>Micromonosporaceae</taxon>
        <taxon>Virgisporangium</taxon>
    </lineage>
</organism>
<name>A0A8J4A2A8_9ACTN</name>
<dbReference type="AlphaFoldDB" id="A0A8J4A2A8"/>
<keyword evidence="2 5" id="KW-0808">Transferase</keyword>
<proteinExistence type="predicted"/>
<dbReference type="GO" id="GO:0016757">
    <property type="term" value="F:glycosyltransferase activity"/>
    <property type="evidence" value="ECO:0007669"/>
    <property type="project" value="UniProtKB-KW"/>
</dbReference>
<accession>A0A8J4A2A8</accession>
<dbReference type="PANTHER" id="PTHR45947">
    <property type="entry name" value="SULFOQUINOVOSYL TRANSFERASE SQD2"/>
    <property type="match status" value="1"/>
</dbReference>
<dbReference type="GO" id="GO:1901137">
    <property type="term" value="P:carbohydrate derivative biosynthetic process"/>
    <property type="evidence" value="ECO:0007669"/>
    <property type="project" value="UniProtKB-ARBA"/>
</dbReference>
<dbReference type="RefSeq" id="WP_203933330.1">
    <property type="nucleotide sequence ID" value="NZ_BOPH01000117.1"/>
</dbReference>
<evidence type="ECO:0000256" key="2">
    <source>
        <dbReference type="ARBA" id="ARBA00022679"/>
    </source>
</evidence>
<feature type="domain" description="Glycosyl transferase family 1" evidence="3">
    <location>
        <begin position="212"/>
        <end position="369"/>
    </location>
</feature>
<dbReference type="Proteomes" id="UP000635606">
    <property type="component" value="Unassembled WGS sequence"/>
</dbReference>
<evidence type="ECO:0000259" key="4">
    <source>
        <dbReference type="Pfam" id="PF13439"/>
    </source>
</evidence>
<evidence type="ECO:0000256" key="1">
    <source>
        <dbReference type="ARBA" id="ARBA00022676"/>
    </source>
</evidence>
<evidence type="ECO:0000313" key="6">
    <source>
        <dbReference type="Proteomes" id="UP000635606"/>
    </source>
</evidence>
<reference evidence="5" key="1">
    <citation type="submission" date="2021-01" db="EMBL/GenBank/DDBJ databases">
        <title>Whole genome shotgun sequence of Virgisporangium ochraceum NBRC 16418.</title>
        <authorList>
            <person name="Komaki H."/>
            <person name="Tamura T."/>
        </authorList>
    </citation>
    <scope>NUCLEOTIDE SEQUENCE</scope>
    <source>
        <strain evidence="5">NBRC 16418</strain>
    </source>
</reference>
<dbReference type="SUPFAM" id="SSF53756">
    <property type="entry name" value="UDP-Glycosyltransferase/glycogen phosphorylase"/>
    <property type="match status" value="1"/>
</dbReference>
<dbReference type="Pfam" id="PF13439">
    <property type="entry name" value="Glyco_transf_4"/>
    <property type="match status" value="1"/>
</dbReference>
<dbReference type="PANTHER" id="PTHR45947:SF3">
    <property type="entry name" value="SULFOQUINOVOSYL TRANSFERASE SQD2"/>
    <property type="match status" value="1"/>
</dbReference>
<dbReference type="InterPro" id="IPR028098">
    <property type="entry name" value="Glyco_trans_4-like_N"/>
</dbReference>
<evidence type="ECO:0000259" key="3">
    <source>
        <dbReference type="Pfam" id="PF00534"/>
    </source>
</evidence>